<sequence>MVDKDLVEEALTDPMVARLMTIPGVDAIADISIVAAAGDFSRTRHHDHRSIPSPAIMFDVSHRLPHYGEGRISARRRGGELLLVQRPAKGAGLVRPPGVRMSLVGHVVDGAVDEGVG</sequence>
<proteinExistence type="predicted"/>
<dbReference type="RefSeq" id="WP_243071371.1">
    <property type="nucleotide sequence ID" value="NZ_JAIVFL010000001.1"/>
</dbReference>
<dbReference type="EMBL" id="JAIVFL010000001">
    <property type="protein sequence ID" value="MCI4675006.1"/>
    <property type="molecule type" value="Genomic_DNA"/>
</dbReference>
<protein>
    <submittedName>
        <fullName evidence="1">Uncharacterized protein</fullName>
    </submittedName>
</protein>
<name>A0ABS9YUT9_9MYCO</name>
<keyword evidence="2" id="KW-1185">Reference proteome</keyword>
<reference evidence="1" key="1">
    <citation type="journal article" date="2022" name="ISME J.">
        <title>Identification of active gaseous-alkane degraders at natural gas seeps.</title>
        <authorList>
            <person name="Farhan Ul Haque M."/>
            <person name="Hernandez M."/>
            <person name="Crombie A.T."/>
            <person name="Murrell J.C."/>
        </authorList>
    </citation>
    <scope>NUCLEOTIDE SEQUENCE</scope>
    <source>
        <strain evidence="1">ANDR5</strain>
    </source>
</reference>
<organism evidence="1 2">
    <name type="scientific">Candidatus Mycolicibacterium alkanivorans</name>
    <dbReference type="NCBI Taxonomy" id="2954114"/>
    <lineage>
        <taxon>Bacteria</taxon>
        <taxon>Bacillati</taxon>
        <taxon>Actinomycetota</taxon>
        <taxon>Actinomycetes</taxon>
        <taxon>Mycobacteriales</taxon>
        <taxon>Mycobacteriaceae</taxon>
        <taxon>Mycolicibacterium</taxon>
    </lineage>
</organism>
<accession>A0ABS9YUT9</accession>
<comment type="caution">
    <text evidence="1">The sequence shown here is derived from an EMBL/GenBank/DDBJ whole genome shotgun (WGS) entry which is preliminary data.</text>
</comment>
<dbReference type="Proteomes" id="UP001139068">
    <property type="component" value="Unassembled WGS sequence"/>
</dbReference>
<evidence type="ECO:0000313" key="2">
    <source>
        <dbReference type="Proteomes" id="UP001139068"/>
    </source>
</evidence>
<gene>
    <name evidence="1" type="ORF">K9U37_08890</name>
</gene>
<evidence type="ECO:0000313" key="1">
    <source>
        <dbReference type="EMBL" id="MCI4675006.1"/>
    </source>
</evidence>